<keyword evidence="6 8" id="KW-0472">Membrane</keyword>
<proteinExistence type="inferred from homology"/>
<evidence type="ECO:0000256" key="8">
    <source>
        <dbReference type="SAM" id="Phobius"/>
    </source>
</evidence>
<dbReference type="PANTHER" id="PTHR30558">
    <property type="entry name" value="EXBD MEMBRANE COMPONENT OF PMF-DRIVEN MACROMOLECULE IMPORT SYSTEM"/>
    <property type="match status" value="1"/>
</dbReference>
<evidence type="ECO:0000256" key="2">
    <source>
        <dbReference type="ARBA" id="ARBA00005811"/>
    </source>
</evidence>
<name>A0ABW2IIN7_9PROT</name>
<feature type="transmembrane region" description="Helical" evidence="8">
    <location>
        <begin position="20"/>
        <end position="38"/>
    </location>
</feature>
<protein>
    <submittedName>
        <fullName evidence="9">ExbD/TolR family protein</fullName>
    </submittedName>
</protein>
<evidence type="ECO:0000313" key="9">
    <source>
        <dbReference type="EMBL" id="MFC7290934.1"/>
    </source>
</evidence>
<keyword evidence="5 8" id="KW-1133">Transmembrane helix</keyword>
<dbReference type="PANTHER" id="PTHR30558:SF13">
    <property type="entry name" value="BIOPOLYMER TRANSPORT PROTEIN EXBD2"/>
    <property type="match status" value="1"/>
</dbReference>
<dbReference type="Proteomes" id="UP001596492">
    <property type="component" value="Unassembled WGS sequence"/>
</dbReference>
<evidence type="ECO:0000256" key="1">
    <source>
        <dbReference type="ARBA" id="ARBA00004162"/>
    </source>
</evidence>
<reference evidence="10" key="1">
    <citation type="journal article" date="2019" name="Int. J. Syst. Evol. Microbiol.">
        <title>The Global Catalogue of Microorganisms (GCM) 10K type strain sequencing project: providing services to taxonomists for standard genome sequencing and annotation.</title>
        <authorList>
            <consortium name="The Broad Institute Genomics Platform"/>
            <consortium name="The Broad Institute Genome Sequencing Center for Infectious Disease"/>
            <person name="Wu L."/>
            <person name="Ma J."/>
        </authorList>
    </citation>
    <scope>NUCLEOTIDE SEQUENCE [LARGE SCALE GENOMIC DNA]</scope>
    <source>
        <strain evidence="10">CCUG 51308</strain>
    </source>
</reference>
<sequence length="134" mass="14710">MSRESRIAPEEDAEVDLTPMLDVVFILLIFFIVTATFVKTPGATVEKVDLKKVGPINSPIMVALTSDDEIWINRKAVKMREVYATMQEMVEDNPGGEAMIQVDGQSTNGVLLELQGNMVNAGVKKINISTEPQS</sequence>
<keyword evidence="10" id="KW-1185">Reference proteome</keyword>
<evidence type="ECO:0000256" key="6">
    <source>
        <dbReference type="ARBA" id="ARBA00023136"/>
    </source>
</evidence>
<organism evidence="9 10">
    <name type="scientific">Hirschia litorea</name>
    <dbReference type="NCBI Taxonomy" id="1199156"/>
    <lineage>
        <taxon>Bacteria</taxon>
        <taxon>Pseudomonadati</taxon>
        <taxon>Pseudomonadota</taxon>
        <taxon>Alphaproteobacteria</taxon>
        <taxon>Hyphomonadales</taxon>
        <taxon>Hyphomonadaceae</taxon>
        <taxon>Hirschia</taxon>
    </lineage>
</organism>
<keyword evidence="7" id="KW-0813">Transport</keyword>
<evidence type="ECO:0000256" key="3">
    <source>
        <dbReference type="ARBA" id="ARBA00022475"/>
    </source>
</evidence>
<evidence type="ECO:0000256" key="4">
    <source>
        <dbReference type="ARBA" id="ARBA00022692"/>
    </source>
</evidence>
<comment type="subcellular location">
    <subcellularLocation>
        <location evidence="1">Cell membrane</location>
        <topology evidence="1">Single-pass membrane protein</topology>
    </subcellularLocation>
    <subcellularLocation>
        <location evidence="7">Cell membrane</location>
        <topology evidence="7">Single-pass type II membrane protein</topology>
    </subcellularLocation>
</comment>
<accession>A0ABW2IIN7</accession>
<dbReference type="InterPro" id="IPR003400">
    <property type="entry name" value="ExbD"/>
</dbReference>
<evidence type="ECO:0000313" key="10">
    <source>
        <dbReference type="Proteomes" id="UP001596492"/>
    </source>
</evidence>
<gene>
    <name evidence="9" type="ORF">ACFQS8_04855</name>
</gene>
<evidence type="ECO:0000256" key="5">
    <source>
        <dbReference type="ARBA" id="ARBA00022989"/>
    </source>
</evidence>
<dbReference type="RefSeq" id="WP_382166138.1">
    <property type="nucleotide sequence ID" value="NZ_JBHTBR010000002.1"/>
</dbReference>
<dbReference type="Pfam" id="PF02472">
    <property type="entry name" value="ExbD"/>
    <property type="match status" value="1"/>
</dbReference>
<comment type="caution">
    <text evidence="9">The sequence shown here is derived from an EMBL/GenBank/DDBJ whole genome shotgun (WGS) entry which is preliminary data.</text>
</comment>
<evidence type="ECO:0000256" key="7">
    <source>
        <dbReference type="RuleBase" id="RU003879"/>
    </source>
</evidence>
<keyword evidence="7" id="KW-0653">Protein transport</keyword>
<keyword evidence="3" id="KW-1003">Cell membrane</keyword>
<dbReference type="Gene3D" id="3.30.420.270">
    <property type="match status" value="1"/>
</dbReference>
<dbReference type="EMBL" id="JBHTBR010000002">
    <property type="protein sequence ID" value="MFC7290934.1"/>
    <property type="molecule type" value="Genomic_DNA"/>
</dbReference>
<comment type="similarity">
    <text evidence="2 7">Belongs to the ExbD/TolR family.</text>
</comment>
<keyword evidence="4 7" id="KW-0812">Transmembrane</keyword>